<organism evidence="1 2">
    <name type="scientific">Sandaracinobacter neustonicus</name>
    <dbReference type="NCBI Taxonomy" id="1715348"/>
    <lineage>
        <taxon>Bacteria</taxon>
        <taxon>Pseudomonadati</taxon>
        <taxon>Pseudomonadota</taxon>
        <taxon>Alphaproteobacteria</taxon>
        <taxon>Sphingomonadales</taxon>
        <taxon>Sphingosinicellaceae</taxon>
        <taxon>Sandaracinobacter</taxon>
    </lineage>
</organism>
<dbReference type="RefSeq" id="WP_140928814.1">
    <property type="nucleotide sequence ID" value="NZ_VFSU01000029.1"/>
</dbReference>
<dbReference type="Pfam" id="PF10038">
    <property type="entry name" value="DUF2274"/>
    <property type="match status" value="1"/>
</dbReference>
<keyword evidence="2" id="KW-1185">Reference proteome</keyword>
<dbReference type="Proteomes" id="UP000319897">
    <property type="component" value="Unassembled WGS sequence"/>
</dbReference>
<sequence>MLKLAKLPDRTPVKITITVMPDLNRALADYATLYRETYGEKADVADLIPAMLDAFLAGDREFAKARRDKEG</sequence>
<protein>
    <submittedName>
        <fullName evidence="1">DUF2274 domain-containing protein</fullName>
    </submittedName>
</protein>
<reference evidence="1 2" key="1">
    <citation type="submission" date="2019-06" db="EMBL/GenBank/DDBJ databases">
        <authorList>
            <person name="Lee I."/>
            <person name="Jang G.I."/>
            <person name="Hwang C.Y."/>
        </authorList>
    </citation>
    <scope>NUCLEOTIDE SEQUENCE [LARGE SCALE GENOMIC DNA]</scope>
    <source>
        <strain evidence="1 2">PAMC 28131</strain>
    </source>
</reference>
<evidence type="ECO:0000313" key="2">
    <source>
        <dbReference type="Proteomes" id="UP000319897"/>
    </source>
</evidence>
<comment type="caution">
    <text evidence="1">The sequence shown here is derived from an EMBL/GenBank/DDBJ whole genome shotgun (WGS) entry which is preliminary data.</text>
</comment>
<accession>A0A501XH58</accession>
<gene>
    <name evidence="1" type="ORF">FJQ54_12800</name>
</gene>
<evidence type="ECO:0000313" key="1">
    <source>
        <dbReference type="EMBL" id="TPE59805.1"/>
    </source>
</evidence>
<dbReference type="EMBL" id="VFSU01000029">
    <property type="protein sequence ID" value="TPE59805.1"/>
    <property type="molecule type" value="Genomic_DNA"/>
</dbReference>
<dbReference type="AlphaFoldDB" id="A0A501XH58"/>
<dbReference type="InterPro" id="IPR018733">
    <property type="entry name" value="DUF2274"/>
</dbReference>
<proteinExistence type="predicted"/>
<name>A0A501XH58_9SPHN</name>
<dbReference type="OrthoDB" id="9803810at2"/>